<dbReference type="RefSeq" id="XP_038069559.1">
    <property type="nucleotide sequence ID" value="XM_038213631.1"/>
</dbReference>
<feature type="transmembrane region" description="Helical" evidence="8">
    <location>
        <begin position="115"/>
        <end position="136"/>
    </location>
</feature>
<sequence>MVDAMDDETGKKDVAIATLDEHHQEKKETGWDRIKQAYTADPETHEIPRELYELILMTTMGMLMGYAYGGVPASRHARDRYIQKSGAAIYSSRLEATGASYNAGVRGFIRYGYRWGWRIAFLAAGFQGISTCMSLYRDKQDITNYVSAAMVTGSLYRFNLGLRGLVGGAFAGAVVGIPAGLILMGAQKLQGETTLEKNKRVRQEKAIARDKELLLRRDVTPLMMEYMEENMNPRSDSEKNETASS</sequence>
<evidence type="ECO:0000313" key="9">
    <source>
        <dbReference type="EnsemblMetazoa" id="XP_038069559.1"/>
    </source>
</evidence>
<dbReference type="Pfam" id="PF02466">
    <property type="entry name" value="Tim17"/>
    <property type="match status" value="1"/>
</dbReference>
<keyword evidence="10" id="KW-1185">Reference proteome</keyword>
<evidence type="ECO:0000256" key="2">
    <source>
        <dbReference type="ARBA" id="ARBA00008444"/>
    </source>
</evidence>
<keyword evidence="3 8" id="KW-0812">Transmembrane</keyword>
<dbReference type="InterPro" id="IPR055299">
    <property type="entry name" value="TIMMDC1"/>
</dbReference>
<name>A0A914B193_PATMI</name>
<evidence type="ECO:0000256" key="8">
    <source>
        <dbReference type="SAM" id="Phobius"/>
    </source>
</evidence>
<comment type="similarity">
    <text evidence="2">Belongs to the Tim17/Tim22/Tim23 family.</text>
</comment>
<evidence type="ECO:0000256" key="3">
    <source>
        <dbReference type="ARBA" id="ARBA00022692"/>
    </source>
</evidence>
<accession>A0A914B193</accession>
<evidence type="ECO:0000256" key="7">
    <source>
        <dbReference type="ARBA" id="ARBA00041344"/>
    </source>
</evidence>
<comment type="subcellular location">
    <subcellularLocation>
        <location evidence="1">Membrane</location>
        <topology evidence="1">Multi-pass membrane protein</topology>
    </subcellularLocation>
</comment>
<dbReference type="OMA" id="SYMNFME"/>
<feature type="transmembrane region" description="Helical" evidence="8">
    <location>
        <begin position="51"/>
        <end position="71"/>
    </location>
</feature>
<dbReference type="OrthoDB" id="5826189at2759"/>
<dbReference type="GO" id="GO:0032981">
    <property type="term" value="P:mitochondrial respiratory chain complex I assembly"/>
    <property type="evidence" value="ECO:0007669"/>
    <property type="project" value="InterPro"/>
</dbReference>
<dbReference type="AlphaFoldDB" id="A0A914B193"/>
<keyword evidence="5 8" id="KW-0472">Membrane</keyword>
<keyword evidence="4 8" id="KW-1133">Transmembrane helix</keyword>
<proteinExistence type="inferred from homology"/>
<evidence type="ECO:0000256" key="1">
    <source>
        <dbReference type="ARBA" id="ARBA00004141"/>
    </source>
</evidence>
<dbReference type="PANTHER" id="PTHR13002">
    <property type="entry name" value="C3ORF1 PROTEIN-RELATED"/>
    <property type="match status" value="1"/>
</dbReference>
<reference evidence="9" key="1">
    <citation type="submission" date="2022-11" db="UniProtKB">
        <authorList>
            <consortium name="EnsemblMetazoa"/>
        </authorList>
    </citation>
    <scope>IDENTIFICATION</scope>
</reference>
<dbReference type="GO" id="GO:0005739">
    <property type="term" value="C:mitochondrion"/>
    <property type="evidence" value="ECO:0007669"/>
    <property type="project" value="TreeGrafter"/>
</dbReference>
<evidence type="ECO:0000313" key="10">
    <source>
        <dbReference type="Proteomes" id="UP000887568"/>
    </source>
</evidence>
<dbReference type="EnsemblMetazoa" id="XM_038213631.1">
    <property type="protein sequence ID" value="XP_038069559.1"/>
    <property type="gene ID" value="LOC119738702"/>
</dbReference>
<evidence type="ECO:0000256" key="6">
    <source>
        <dbReference type="ARBA" id="ARBA00040778"/>
    </source>
</evidence>
<dbReference type="GO" id="GO:0016020">
    <property type="term" value="C:membrane"/>
    <property type="evidence" value="ECO:0007669"/>
    <property type="project" value="UniProtKB-SubCell"/>
</dbReference>
<evidence type="ECO:0000256" key="4">
    <source>
        <dbReference type="ARBA" id="ARBA00022989"/>
    </source>
</evidence>
<feature type="transmembrane region" description="Helical" evidence="8">
    <location>
        <begin position="165"/>
        <end position="186"/>
    </location>
</feature>
<organism evidence="9 10">
    <name type="scientific">Patiria miniata</name>
    <name type="common">Bat star</name>
    <name type="synonym">Asterina miniata</name>
    <dbReference type="NCBI Taxonomy" id="46514"/>
    <lineage>
        <taxon>Eukaryota</taxon>
        <taxon>Metazoa</taxon>
        <taxon>Echinodermata</taxon>
        <taxon>Eleutherozoa</taxon>
        <taxon>Asterozoa</taxon>
        <taxon>Asteroidea</taxon>
        <taxon>Valvatacea</taxon>
        <taxon>Valvatida</taxon>
        <taxon>Asterinidae</taxon>
        <taxon>Patiria</taxon>
    </lineage>
</organism>
<evidence type="ECO:0000256" key="5">
    <source>
        <dbReference type="ARBA" id="ARBA00023136"/>
    </source>
</evidence>
<dbReference type="Proteomes" id="UP000887568">
    <property type="component" value="Unplaced"/>
</dbReference>
<protein>
    <recommendedName>
        <fullName evidence="6">Complex I assembly factor TIMMDC1, mitochondrial</fullName>
    </recommendedName>
    <alternativeName>
        <fullName evidence="7">Translocase of inner mitochondrial membrane domain-containing protein 1</fullName>
    </alternativeName>
</protein>
<dbReference type="GeneID" id="119738702"/>
<dbReference type="PANTHER" id="PTHR13002:SF1">
    <property type="entry name" value="COMPLEX I ASSEMBLY FACTOR TIMMDC1, MITOCHONDRIAL"/>
    <property type="match status" value="1"/>
</dbReference>